<dbReference type="PANTHER" id="PTHR44846">
    <property type="entry name" value="MANNOSYL-D-GLYCERATE TRANSPORT/METABOLISM SYSTEM REPRESSOR MNGR-RELATED"/>
    <property type="match status" value="1"/>
</dbReference>
<feature type="domain" description="HTH gntR-type" evidence="4">
    <location>
        <begin position="13"/>
        <end position="79"/>
    </location>
</feature>
<evidence type="ECO:0000256" key="3">
    <source>
        <dbReference type="ARBA" id="ARBA00023163"/>
    </source>
</evidence>
<dbReference type="EMBL" id="VUMG01000001">
    <property type="protein sequence ID" value="MSS44722.1"/>
    <property type="molecule type" value="Genomic_DNA"/>
</dbReference>
<evidence type="ECO:0000259" key="4">
    <source>
        <dbReference type="PROSITE" id="PS50949"/>
    </source>
</evidence>
<keyword evidence="2" id="KW-0238">DNA-binding</keyword>
<dbReference type="GO" id="GO:0003677">
    <property type="term" value="F:DNA binding"/>
    <property type="evidence" value="ECO:0007669"/>
    <property type="project" value="UniProtKB-KW"/>
</dbReference>
<dbReference type="Gene3D" id="3.40.1410.10">
    <property type="entry name" value="Chorismate lyase-like"/>
    <property type="match status" value="1"/>
</dbReference>
<evidence type="ECO:0000256" key="1">
    <source>
        <dbReference type="ARBA" id="ARBA00023015"/>
    </source>
</evidence>
<dbReference type="PRINTS" id="PR00035">
    <property type="entry name" value="HTHGNTR"/>
</dbReference>
<protein>
    <submittedName>
        <fullName evidence="5">GntR family transcriptional regulator</fullName>
    </submittedName>
</protein>
<gene>
    <name evidence="5" type="ORF">FYJ43_01315</name>
</gene>
<evidence type="ECO:0000313" key="5">
    <source>
        <dbReference type="EMBL" id="MSS44722.1"/>
    </source>
</evidence>
<dbReference type="GO" id="GO:0003700">
    <property type="term" value="F:DNA-binding transcription factor activity"/>
    <property type="evidence" value="ECO:0007669"/>
    <property type="project" value="InterPro"/>
</dbReference>
<dbReference type="InterPro" id="IPR036388">
    <property type="entry name" value="WH-like_DNA-bd_sf"/>
</dbReference>
<dbReference type="SUPFAM" id="SSF46785">
    <property type="entry name" value="Winged helix' DNA-binding domain"/>
    <property type="match status" value="1"/>
</dbReference>
<keyword evidence="1" id="KW-0805">Transcription regulation</keyword>
<reference evidence="5 6" key="1">
    <citation type="submission" date="2019-08" db="EMBL/GenBank/DDBJ databases">
        <title>In-depth cultivation of the pig gut microbiome towards novel bacterial diversity and tailored functional studies.</title>
        <authorList>
            <person name="Wylensek D."/>
            <person name="Hitch T.C.A."/>
            <person name="Clavel T."/>
        </authorList>
    </citation>
    <scope>NUCLEOTIDE SEQUENCE [LARGE SCALE GENOMIC DNA]</scope>
    <source>
        <strain evidence="5 6">WCA-380-WT-3A</strain>
    </source>
</reference>
<name>A0A7K0J477_9ACTN</name>
<dbReference type="SUPFAM" id="SSF64288">
    <property type="entry name" value="Chorismate lyase-like"/>
    <property type="match status" value="1"/>
</dbReference>
<dbReference type="GO" id="GO:0045892">
    <property type="term" value="P:negative regulation of DNA-templated transcription"/>
    <property type="evidence" value="ECO:0007669"/>
    <property type="project" value="TreeGrafter"/>
</dbReference>
<proteinExistence type="predicted"/>
<dbReference type="Pfam" id="PF07702">
    <property type="entry name" value="UTRA"/>
    <property type="match status" value="1"/>
</dbReference>
<evidence type="ECO:0000256" key="2">
    <source>
        <dbReference type="ARBA" id="ARBA00023125"/>
    </source>
</evidence>
<dbReference type="RefSeq" id="WP_154561271.1">
    <property type="nucleotide sequence ID" value="NZ_VUMG01000001.1"/>
</dbReference>
<dbReference type="Proteomes" id="UP000466104">
    <property type="component" value="Unassembled WGS sequence"/>
</dbReference>
<dbReference type="PROSITE" id="PS50949">
    <property type="entry name" value="HTH_GNTR"/>
    <property type="match status" value="1"/>
</dbReference>
<dbReference type="InterPro" id="IPR050679">
    <property type="entry name" value="Bact_HTH_transcr_reg"/>
</dbReference>
<dbReference type="Gene3D" id="1.10.10.10">
    <property type="entry name" value="Winged helix-like DNA-binding domain superfamily/Winged helix DNA-binding domain"/>
    <property type="match status" value="1"/>
</dbReference>
<dbReference type="InterPro" id="IPR011663">
    <property type="entry name" value="UTRA"/>
</dbReference>
<dbReference type="InterPro" id="IPR028978">
    <property type="entry name" value="Chorismate_lyase_/UTRA_dom_sf"/>
</dbReference>
<dbReference type="AlphaFoldDB" id="A0A7K0J477"/>
<comment type="caution">
    <text evidence="5">The sequence shown here is derived from an EMBL/GenBank/DDBJ whole genome shotgun (WGS) entry which is preliminary data.</text>
</comment>
<dbReference type="SMART" id="SM00866">
    <property type="entry name" value="UTRA"/>
    <property type="match status" value="1"/>
</dbReference>
<accession>A0A7K0J477</accession>
<keyword evidence="3" id="KW-0804">Transcription</keyword>
<keyword evidence="6" id="KW-1185">Reference proteome</keyword>
<dbReference type="InterPro" id="IPR036390">
    <property type="entry name" value="WH_DNA-bd_sf"/>
</dbReference>
<organism evidence="5 6">
    <name type="scientific">Cutibacterium porci</name>
    <dbReference type="NCBI Taxonomy" id="2605781"/>
    <lineage>
        <taxon>Bacteria</taxon>
        <taxon>Bacillati</taxon>
        <taxon>Actinomycetota</taxon>
        <taxon>Actinomycetes</taxon>
        <taxon>Propionibacteriales</taxon>
        <taxon>Propionibacteriaceae</taxon>
        <taxon>Cutibacterium</taxon>
    </lineage>
</organism>
<dbReference type="PANTHER" id="PTHR44846:SF1">
    <property type="entry name" value="MANNOSYL-D-GLYCERATE TRANSPORT_METABOLISM SYSTEM REPRESSOR MNGR-RELATED"/>
    <property type="match status" value="1"/>
</dbReference>
<dbReference type="CDD" id="cd07377">
    <property type="entry name" value="WHTH_GntR"/>
    <property type="match status" value="1"/>
</dbReference>
<dbReference type="SMART" id="SM00345">
    <property type="entry name" value="HTH_GNTR"/>
    <property type="match status" value="1"/>
</dbReference>
<sequence>MLTSSSTELPPTRPKWVAVRDALERDYASAEPETALPPEPQLCVRYNVSRITIRRALDELARQGVLRREQGRGTFVTGPKSSPRAVDRFDLSGFYAQRTSEGHHVSSKILVRSVVASPTAVAVALALAPGTKVTRLDRLRSIDGTIDHINRAWLRINDPSSFLRHDFSETSLYSYLNSMSEFQLVEDSVQVSLIRPRVHDRKILCINDDDLRLFTISTSYDTLHTPRMYSETIFASRSARIGFSASSE</sequence>
<dbReference type="Pfam" id="PF00392">
    <property type="entry name" value="GntR"/>
    <property type="match status" value="1"/>
</dbReference>
<dbReference type="InterPro" id="IPR000524">
    <property type="entry name" value="Tscrpt_reg_HTH_GntR"/>
</dbReference>
<evidence type="ECO:0000313" key="6">
    <source>
        <dbReference type="Proteomes" id="UP000466104"/>
    </source>
</evidence>